<dbReference type="KEGG" id="scad:DN051_37805"/>
<dbReference type="Proteomes" id="UP000249616">
    <property type="component" value="Chromosome"/>
</dbReference>
<protein>
    <recommendedName>
        <fullName evidence="2">AB hydrolase-1 domain-containing protein</fullName>
    </recommendedName>
</protein>
<dbReference type="GO" id="GO:0003824">
    <property type="term" value="F:catalytic activity"/>
    <property type="evidence" value="ECO:0007669"/>
    <property type="project" value="UniProtKB-ARBA"/>
</dbReference>
<dbReference type="AlphaFoldDB" id="A0A2Z4J951"/>
<feature type="region of interest" description="Disordered" evidence="1">
    <location>
        <begin position="104"/>
        <end position="130"/>
    </location>
</feature>
<dbReference type="PANTHER" id="PTHR37017:SF11">
    <property type="entry name" value="ESTERASE_LIPASE_THIOESTERASE DOMAIN-CONTAINING PROTEIN"/>
    <property type="match status" value="1"/>
</dbReference>
<reference evidence="3 4" key="1">
    <citation type="journal article" date="2019" name="Int. J. Syst. Evol. Microbiol.">
        <title>Streptomyces cadmiisoli sp. nov., a novel actinomycete isolated from cadmium-contaminated soil.</title>
        <authorList>
            <person name="Li K."/>
            <person name="Tang X."/>
            <person name="Zhao J."/>
            <person name="Guo Y."/>
            <person name="Tang Y."/>
            <person name="Gao J."/>
        </authorList>
    </citation>
    <scope>NUCLEOTIDE SEQUENCE [LARGE SCALE GENOMIC DNA]</scope>
    <source>
        <strain evidence="3 4">ZFG47</strain>
    </source>
</reference>
<dbReference type="InterPro" id="IPR029058">
    <property type="entry name" value="AB_hydrolase_fold"/>
</dbReference>
<dbReference type="Pfam" id="PF12697">
    <property type="entry name" value="Abhydrolase_6"/>
    <property type="match status" value="1"/>
</dbReference>
<dbReference type="InterPro" id="IPR000073">
    <property type="entry name" value="AB_hydrolase_1"/>
</dbReference>
<keyword evidence="4" id="KW-1185">Reference proteome</keyword>
<dbReference type="EMBL" id="CP030073">
    <property type="protein sequence ID" value="AWW41694.1"/>
    <property type="molecule type" value="Genomic_DNA"/>
</dbReference>
<evidence type="ECO:0000313" key="4">
    <source>
        <dbReference type="Proteomes" id="UP000249616"/>
    </source>
</evidence>
<accession>A0A2Z4J951</accession>
<proteinExistence type="predicted"/>
<dbReference type="SUPFAM" id="SSF53474">
    <property type="entry name" value="alpha/beta-Hydrolases"/>
    <property type="match status" value="1"/>
</dbReference>
<evidence type="ECO:0000259" key="2">
    <source>
        <dbReference type="Pfam" id="PF12697"/>
    </source>
</evidence>
<evidence type="ECO:0000313" key="3">
    <source>
        <dbReference type="EMBL" id="AWW41694.1"/>
    </source>
</evidence>
<dbReference type="InterPro" id="IPR052897">
    <property type="entry name" value="Sec-Metab_Biosynth_Hydrolase"/>
</dbReference>
<feature type="domain" description="AB hydrolase-1" evidence="2">
    <location>
        <begin position="13"/>
        <end position="123"/>
    </location>
</feature>
<gene>
    <name evidence="3" type="ORF">DN051_37805</name>
</gene>
<name>A0A2Z4J951_9ACTN</name>
<dbReference type="PANTHER" id="PTHR37017">
    <property type="entry name" value="AB HYDROLASE-1 DOMAIN-CONTAINING PROTEIN-RELATED"/>
    <property type="match status" value="1"/>
</dbReference>
<organism evidence="3 4">
    <name type="scientific">Streptomyces cadmiisoli</name>
    <dbReference type="NCBI Taxonomy" id="2184053"/>
    <lineage>
        <taxon>Bacteria</taxon>
        <taxon>Bacillati</taxon>
        <taxon>Actinomycetota</taxon>
        <taxon>Actinomycetes</taxon>
        <taxon>Kitasatosporales</taxon>
        <taxon>Streptomycetaceae</taxon>
        <taxon>Streptomyces</taxon>
        <taxon>Streptomyces aurantiacus group</taxon>
    </lineage>
</organism>
<dbReference type="Gene3D" id="3.40.50.1820">
    <property type="entry name" value="alpha/beta hydrolase"/>
    <property type="match status" value="1"/>
</dbReference>
<evidence type="ECO:0000256" key="1">
    <source>
        <dbReference type="SAM" id="MobiDB-lite"/>
    </source>
</evidence>
<sequence length="130" mass="13482">MLAAANPLRGLASDAAYVRSVIKRVSGSVVLVGHSCGGAVISSAAADVPQVKALVHIAAFAPDKGESALGLSGKFPGSTLGPTLNQVPFQPPPTEQRRRAAVLRRRAPWPAPSGCRAARPPRRWCSAQPV</sequence>